<feature type="non-terminal residue" evidence="2">
    <location>
        <position position="1"/>
    </location>
</feature>
<sequence>AEFALDLIWANTEIPGTVGFSSPVIGEFAGFRQLINLSSNCVYGVDTKTGTLLWSVEYENQRSNNCPDPIFHDGYVFASSGYGKGSTLIKLTSSGDTIIPETVWHTDLMDNLHGGVILHDGYLYGSGHNKRGWFCLDFKTGKQMWKERGGMGSLIYADGMFYCLWERGMMKLVKATHEKYEVVSSFQVPSGGEGMHWPHPVVCGGRLYVRHADKLFAYDIKGK</sequence>
<reference evidence="2" key="1">
    <citation type="journal article" date="2014" name="Front. Microbiol.">
        <title>High frequency of phylogenetically diverse reductive dehalogenase-homologous genes in deep subseafloor sedimentary metagenomes.</title>
        <authorList>
            <person name="Kawai M."/>
            <person name="Futagami T."/>
            <person name="Toyoda A."/>
            <person name="Takaki Y."/>
            <person name="Nishi S."/>
            <person name="Hori S."/>
            <person name="Arai W."/>
            <person name="Tsubouchi T."/>
            <person name="Morono Y."/>
            <person name="Uchiyama I."/>
            <person name="Ito T."/>
            <person name="Fujiyama A."/>
            <person name="Inagaki F."/>
            <person name="Takami H."/>
        </authorList>
    </citation>
    <scope>NUCLEOTIDE SEQUENCE</scope>
    <source>
        <strain evidence="2">Expedition CK06-06</strain>
    </source>
</reference>
<organism evidence="2">
    <name type="scientific">marine sediment metagenome</name>
    <dbReference type="NCBI Taxonomy" id="412755"/>
    <lineage>
        <taxon>unclassified sequences</taxon>
        <taxon>metagenomes</taxon>
        <taxon>ecological metagenomes</taxon>
    </lineage>
</organism>
<dbReference type="SUPFAM" id="SSF50998">
    <property type="entry name" value="Quinoprotein alcohol dehydrogenase-like"/>
    <property type="match status" value="1"/>
</dbReference>
<evidence type="ECO:0000313" key="2">
    <source>
        <dbReference type="EMBL" id="GAG02880.1"/>
    </source>
</evidence>
<name>X0UBE3_9ZZZZ</name>
<dbReference type="Gene3D" id="2.130.10.10">
    <property type="entry name" value="YVTN repeat-like/Quinoprotein amine dehydrogenase"/>
    <property type="match status" value="1"/>
</dbReference>
<dbReference type="InterPro" id="IPR002372">
    <property type="entry name" value="PQQ_rpt_dom"/>
</dbReference>
<dbReference type="Pfam" id="PF13360">
    <property type="entry name" value="PQQ_2"/>
    <property type="match status" value="1"/>
</dbReference>
<dbReference type="PANTHER" id="PTHR34512:SF30">
    <property type="entry name" value="OUTER MEMBRANE PROTEIN ASSEMBLY FACTOR BAMB"/>
    <property type="match status" value="1"/>
</dbReference>
<dbReference type="PANTHER" id="PTHR34512">
    <property type="entry name" value="CELL SURFACE PROTEIN"/>
    <property type="match status" value="1"/>
</dbReference>
<gene>
    <name evidence="2" type="ORF">S01H1_45804</name>
</gene>
<dbReference type="InterPro" id="IPR011047">
    <property type="entry name" value="Quinoprotein_ADH-like_sf"/>
</dbReference>
<comment type="caution">
    <text evidence="2">The sequence shown here is derived from an EMBL/GenBank/DDBJ whole genome shotgun (WGS) entry which is preliminary data.</text>
</comment>
<dbReference type="EMBL" id="BARS01029294">
    <property type="protein sequence ID" value="GAG02880.1"/>
    <property type="molecule type" value="Genomic_DNA"/>
</dbReference>
<evidence type="ECO:0000259" key="1">
    <source>
        <dbReference type="Pfam" id="PF13360"/>
    </source>
</evidence>
<protein>
    <recommendedName>
        <fullName evidence="1">Pyrrolo-quinoline quinone repeat domain-containing protein</fullName>
    </recommendedName>
</protein>
<dbReference type="InterPro" id="IPR015943">
    <property type="entry name" value="WD40/YVTN_repeat-like_dom_sf"/>
</dbReference>
<feature type="domain" description="Pyrrolo-quinoline quinone repeat" evidence="1">
    <location>
        <begin position="8"/>
        <end position="146"/>
    </location>
</feature>
<proteinExistence type="predicted"/>
<dbReference type="AlphaFoldDB" id="X0UBE3"/>
<accession>X0UBE3</accession>